<sequence>MADSNISTKNIWPYYSKPNVDKTPNAKDANNLGKDAFLKVLMTQLSNQDPTQPLQDKEFIAQMAQFTSVEQLSNMANEMKQLRQSLGFASGLIGKEIAWSYEDKDNVTHTRSGIVESITVKKGEQFAKVNGEDIALTNISQIKNPASEGEPSP</sequence>
<keyword evidence="3" id="KW-0969">Cilium</keyword>
<dbReference type="EMBL" id="JBBPCC010000013">
    <property type="protein sequence ID" value="MEK8130228.1"/>
    <property type="molecule type" value="Genomic_DNA"/>
</dbReference>
<name>A0ABU9DR46_9BACL</name>
<comment type="caution">
    <text evidence="3">The sequence shown here is derived from an EMBL/GenBank/DDBJ whole genome shotgun (WGS) entry which is preliminary data.</text>
</comment>
<evidence type="ECO:0000256" key="2">
    <source>
        <dbReference type="ARBA" id="ARBA00022795"/>
    </source>
</evidence>
<evidence type="ECO:0000256" key="1">
    <source>
        <dbReference type="ARBA" id="ARBA00010577"/>
    </source>
</evidence>
<evidence type="ECO:0000313" key="4">
    <source>
        <dbReference type="Proteomes" id="UP001469365"/>
    </source>
</evidence>
<comment type="similarity">
    <text evidence="1">Belongs to the FlgD family.</text>
</comment>
<keyword evidence="2" id="KW-1005">Bacterial flagellum biogenesis</keyword>
<accession>A0ABU9DR46</accession>
<keyword evidence="3" id="KW-0966">Cell projection</keyword>
<dbReference type="Proteomes" id="UP001469365">
    <property type="component" value="Unassembled WGS sequence"/>
</dbReference>
<keyword evidence="4" id="KW-1185">Reference proteome</keyword>
<protein>
    <submittedName>
        <fullName evidence="3">Flagellar hook capping FlgD N-terminal domain-containing protein</fullName>
    </submittedName>
</protein>
<proteinExistence type="inferred from homology"/>
<organism evidence="3 4">
    <name type="scientific">Paenibacillus filicis</name>
    <dbReference type="NCBI Taxonomy" id="669464"/>
    <lineage>
        <taxon>Bacteria</taxon>
        <taxon>Bacillati</taxon>
        <taxon>Bacillota</taxon>
        <taxon>Bacilli</taxon>
        <taxon>Bacillales</taxon>
        <taxon>Paenibacillaceae</taxon>
        <taxon>Paenibacillus</taxon>
    </lineage>
</organism>
<keyword evidence="3" id="KW-0282">Flagellum</keyword>
<gene>
    <name evidence="3" type="ORF">WMW72_20180</name>
</gene>
<dbReference type="Pfam" id="PF03963">
    <property type="entry name" value="FlgD"/>
    <property type="match status" value="1"/>
</dbReference>
<dbReference type="InterPro" id="IPR005648">
    <property type="entry name" value="FlgD"/>
</dbReference>
<reference evidence="3 4" key="1">
    <citation type="submission" date="2024-04" db="EMBL/GenBank/DDBJ databases">
        <title>draft genome sequnece of Paenibacillus filicis.</title>
        <authorList>
            <person name="Kim D.-U."/>
        </authorList>
    </citation>
    <scope>NUCLEOTIDE SEQUENCE [LARGE SCALE GENOMIC DNA]</scope>
    <source>
        <strain evidence="3 4">KACC14197</strain>
    </source>
</reference>
<dbReference type="RefSeq" id="WP_341417352.1">
    <property type="nucleotide sequence ID" value="NZ_JBBPCC010000013.1"/>
</dbReference>
<evidence type="ECO:0000313" key="3">
    <source>
        <dbReference type="EMBL" id="MEK8130228.1"/>
    </source>
</evidence>